<dbReference type="InterPro" id="IPR000192">
    <property type="entry name" value="Aminotrans_V_dom"/>
</dbReference>
<evidence type="ECO:0000256" key="9">
    <source>
        <dbReference type="ARBA" id="ARBA00022898"/>
    </source>
</evidence>
<comment type="similarity">
    <text evidence="3">Belongs to the class-V pyridoxal-phosphate-dependent aminotransferase family. NifS/IscS subfamily.</text>
</comment>
<evidence type="ECO:0000256" key="7">
    <source>
        <dbReference type="ARBA" id="ARBA00022714"/>
    </source>
</evidence>
<dbReference type="InterPro" id="IPR015421">
    <property type="entry name" value="PyrdxlP-dep_Trfase_major"/>
</dbReference>
<dbReference type="GO" id="GO:0046872">
    <property type="term" value="F:metal ion binding"/>
    <property type="evidence" value="ECO:0007669"/>
    <property type="project" value="UniProtKB-KW"/>
</dbReference>
<feature type="region of interest" description="Disordered" evidence="13">
    <location>
        <begin position="1"/>
        <end position="26"/>
    </location>
</feature>
<dbReference type="PANTHER" id="PTHR11601:SF34">
    <property type="entry name" value="CYSTEINE DESULFURASE"/>
    <property type="match status" value="1"/>
</dbReference>
<dbReference type="Gene3D" id="3.40.640.10">
    <property type="entry name" value="Type I PLP-dependent aspartate aminotransferase-like (Major domain)"/>
    <property type="match status" value="1"/>
</dbReference>
<name>A0A964E3F6_9PROT</name>
<dbReference type="GO" id="GO:0031071">
    <property type="term" value="F:cysteine desulfurase activity"/>
    <property type="evidence" value="ECO:0007669"/>
    <property type="project" value="UniProtKB-EC"/>
</dbReference>
<evidence type="ECO:0000256" key="10">
    <source>
        <dbReference type="ARBA" id="ARBA00023004"/>
    </source>
</evidence>
<keyword evidence="8" id="KW-0479">Metal-binding</keyword>
<proteinExistence type="inferred from homology"/>
<keyword evidence="7" id="KW-0001">2Fe-2S</keyword>
<protein>
    <recommendedName>
        <fullName evidence="5">Cysteine desulfurase</fullName>
        <ecNumber evidence="4">2.8.1.7</ecNumber>
    </recommendedName>
</protein>
<dbReference type="Gene3D" id="3.90.1150.10">
    <property type="entry name" value="Aspartate Aminotransferase, domain 1"/>
    <property type="match status" value="1"/>
</dbReference>
<keyword evidence="6" id="KW-0808">Transferase</keyword>
<evidence type="ECO:0000256" key="11">
    <source>
        <dbReference type="ARBA" id="ARBA00023014"/>
    </source>
</evidence>
<evidence type="ECO:0000256" key="12">
    <source>
        <dbReference type="ARBA" id="ARBA00050776"/>
    </source>
</evidence>
<comment type="function">
    <text evidence="2">Catalyzes the removal of elemental sulfur atoms from cysteine to produce alanine. Seems to participate in the biosynthesis of the nitrogenase metalloclusters by providing the inorganic sulfur required for the Fe-S core formation.</text>
</comment>
<dbReference type="AlphaFoldDB" id="A0A964E3F6"/>
<evidence type="ECO:0000313" key="15">
    <source>
        <dbReference type="EMBL" id="MCB8880217.1"/>
    </source>
</evidence>
<feature type="domain" description="Aminotransferase class V" evidence="14">
    <location>
        <begin position="30"/>
        <end position="397"/>
    </location>
</feature>
<keyword evidence="10" id="KW-0408">Iron</keyword>
<keyword evidence="16" id="KW-1185">Reference proteome</keyword>
<dbReference type="InterPro" id="IPR015422">
    <property type="entry name" value="PyrdxlP-dep_Trfase_small"/>
</dbReference>
<dbReference type="Pfam" id="PF00266">
    <property type="entry name" value="Aminotran_5"/>
    <property type="match status" value="1"/>
</dbReference>
<dbReference type="EMBL" id="JAESVA010000002">
    <property type="protein sequence ID" value="MCB8880217.1"/>
    <property type="molecule type" value="Genomic_DNA"/>
</dbReference>
<accession>A0A964E3F6</accession>
<dbReference type="PIRSF" id="PIRSF005572">
    <property type="entry name" value="NifS"/>
    <property type="match status" value="1"/>
</dbReference>
<evidence type="ECO:0000256" key="3">
    <source>
        <dbReference type="ARBA" id="ARBA00006490"/>
    </source>
</evidence>
<evidence type="ECO:0000256" key="2">
    <source>
        <dbReference type="ARBA" id="ARBA00003120"/>
    </source>
</evidence>
<evidence type="ECO:0000256" key="4">
    <source>
        <dbReference type="ARBA" id="ARBA00012239"/>
    </source>
</evidence>
<evidence type="ECO:0000256" key="13">
    <source>
        <dbReference type="SAM" id="MobiDB-lite"/>
    </source>
</evidence>
<gene>
    <name evidence="15" type="ORF">ACELLULO517_08240</name>
</gene>
<evidence type="ECO:0000256" key="8">
    <source>
        <dbReference type="ARBA" id="ARBA00022723"/>
    </source>
</evidence>
<dbReference type="InterPro" id="IPR015424">
    <property type="entry name" value="PyrdxlP-dep_Trfase"/>
</dbReference>
<dbReference type="InterPro" id="IPR016454">
    <property type="entry name" value="Cysteine_dSase"/>
</dbReference>
<dbReference type="GO" id="GO:0051537">
    <property type="term" value="F:2 iron, 2 sulfur cluster binding"/>
    <property type="evidence" value="ECO:0007669"/>
    <property type="project" value="UniProtKB-KW"/>
</dbReference>
<dbReference type="Proteomes" id="UP000721844">
    <property type="component" value="Unassembled WGS sequence"/>
</dbReference>
<evidence type="ECO:0000256" key="6">
    <source>
        <dbReference type="ARBA" id="ARBA00022679"/>
    </source>
</evidence>
<dbReference type="SUPFAM" id="SSF53383">
    <property type="entry name" value="PLP-dependent transferases"/>
    <property type="match status" value="1"/>
</dbReference>
<dbReference type="EC" id="2.8.1.7" evidence="4"/>
<evidence type="ECO:0000313" key="16">
    <source>
        <dbReference type="Proteomes" id="UP000721844"/>
    </source>
</evidence>
<comment type="caution">
    <text evidence="15">The sequence shown here is derived from an EMBL/GenBank/DDBJ whole genome shotgun (WGS) entry which is preliminary data.</text>
</comment>
<dbReference type="FunFam" id="3.40.640.10:FF:000003">
    <property type="entry name" value="Cysteine desulfurase IscS"/>
    <property type="match status" value="1"/>
</dbReference>
<sequence length="416" mass="43086">MERDRGRCGSLHRRLSGNGGTHASPRSRMIYLDNHATTPCDPRVLAEMLPWFTERFGNAGSVEHGMGRDAAAAVEAARMQVAALIGASASEIIFTSGATESNNLSILGAARFARSMGDNRRRIITLVTEHHAVLDPVMALADEGFEPVVLPVQPNGLLDPDVLAEALTVPTLLVSIMAVNNEIGVVQDLAGLGRLVKAAGAGFHVDAAQAAGRFALDIGQIPADLVSLSAHKMYGPKGIGALYLRRRPRMRIAALVAGGGQERGLRSGTLAVPLIVAMGEAARLARTEGEAETLRIRAQTSRLLSLLLAGIPGLVLNGDADNRVAGNLNLTFPQRGAAAILADVPDLCLSSSSACTSAADGSVGASHVLTAIGLSTEAAARSLRIGLGRFTSDADIDLAATQMIAAAQPGRAAAAD</sequence>
<dbReference type="PANTHER" id="PTHR11601">
    <property type="entry name" value="CYSTEINE DESULFURYLASE FAMILY MEMBER"/>
    <property type="match status" value="1"/>
</dbReference>
<reference evidence="15 16" key="1">
    <citation type="journal article" date="2021" name="Microorganisms">
        <title>Acidisoma silvae sp. nov. and Acidisomacellulosilytica sp. nov., Two Acidophilic Bacteria Isolated from Decaying Wood, Hydrolyzing Cellulose and Producing Poly-3-hydroxybutyrate.</title>
        <authorList>
            <person name="Mieszkin S."/>
            <person name="Pouder E."/>
            <person name="Uroz S."/>
            <person name="Simon-Colin C."/>
            <person name="Alain K."/>
        </authorList>
    </citation>
    <scope>NUCLEOTIDE SEQUENCE [LARGE SCALE GENOMIC DNA]</scope>
    <source>
        <strain evidence="15 16">HW T5.17</strain>
    </source>
</reference>
<evidence type="ECO:0000259" key="14">
    <source>
        <dbReference type="Pfam" id="PF00266"/>
    </source>
</evidence>
<evidence type="ECO:0000256" key="1">
    <source>
        <dbReference type="ARBA" id="ARBA00001933"/>
    </source>
</evidence>
<evidence type="ECO:0000256" key="5">
    <source>
        <dbReference type="ARBA" id="ARBA00013558"/>
    </source>
</evidence>
<comment type="catalytic activity">
    <reaction evidence="12">
        <text>(sulfur carrier)-H + L-cysteine = (sulfur carrier)-SH + L-alanine</text>
        <dbReference type="Rhea" id="RHEA:43892"/>
        <dbReference type="Rhea" id="RHEA-COMP:14737"/>
        <dbReference type="Rhea" id="RHEA-COMP:14739"/>
        <dbReference type="ChEBI" id="CHEBI:29917"/>
        <dbReference type="ChEBI" id="CHEBI:35235"/>
        <dbReference type="ChEBI" id="CHEBI:57972"/>
        <dbReference type="ChEBI" id="CHEBI:64428"/>
        <dbReference type="EC" id="2.8.1.7"/>
    </reaction>
</comment>
<organism evidence="15 16">
    <name type="scientific">Acidisoma cellulosilyticum</name>
    <dbReference type="NCBI Taxonomy" id="2802395"/>
    <lineage>
        <taxon>Bacteria</taxon>
        <taxon>Pseudomonadati</taxon>
        <taxon>Pseudomonadota</taxon>
        <taxon>Alphaproteobacteria</taxon>
        <taxon>Acetobacterales</taxon>
        <taxon>Acidocellaceae</taxon>
        <taxon>Acidisoma</taxon>
    </lineage>
</organism>
<comment type="cofactor">
    <cofactor evidence="1">
        <name>pyridoxal 5'-phosphate</name>
        <dbReference type="ChEBI" id="CHEBI:597326"/>
    </cofactor>
</comment>
<keyword evidence="11" id="KW-0411">Iron-sulfur</keyword>
<keyword evidence="9" id="KW-0663">Pyridoxal phosphate</keyword>